<evidence type="ECO:0000256" key="2">
    <source>
        <dbReference type="ARBA" id="ARBA00022598"/>
    </source>
</evidence>
<gene>
    <name evidence="7" type="ORF">D7294_15940</name>
</gene>
<dbReference type="PANTHER" id="PTHR22754:SF32">
    <property type="entry name" value="DISCO-INTERACTING PROTEIN 2"/>
    <property type="match status" value="1"/>
</dbReference>
<evidence type="ECO:0000256" key="4">
    <source>
        <dbReference type="ARBA" id="ARBA00023098"/>
    </source>
</evidence>
<dbReference type="InterPro" id="IPR040097">
    <property type="entry name" value="FAAL/FAAC"/>
</dbReference>
<dbReference type="GO" id="GO:0070566">
    <property type="term" value="F:adenylyltransferase activity"/>
    <property type="evidence" value="ECO:0007669"/>
    <property type="project" value="TreeGrafter"/>
</dbReference>
<sequence length="594" mass="63615">MWMTVRLADKGNFRTAFYDSMALGPDRPAVILLREGGPSEGETLTYRMLGEEAERRARWLRTRLPVGSRVVLALPTSRELVVDFVGCLLAGMVAVPLPEPESSAEAARRFASVLRDSGAGLVLARREDLPGTDPKGISGPPLSTPAAPLPDGDIEVAPEDLATPGPADPVVLQYTSGSTGDPKGVVVTGGSMLANVDAYSRQLGLGPGDRFGGWLPLHHDMGLFALLGAALLLGGSCALMPPTAFLKRPAEWLAMMDRHSVTVTAAPNFALDMCIRGISEEAAKDIDLSRLRLLINGSEPIHAPVMTGFMERFARNGFRPEAMCPGYGLAEVTVYVTSSPPDAMPRVIVADNDGIGRGELILADEGRQLVSCDVSVGLTVRIVDPATHEALPEDRIGEIWLRGPSVTAGYWGREDVTRETFGHTTADGETGWLRTGDLGALHEGEIYVTGRQKEVLIVHGRNVWPQDLEAEAREAHDALAGLVGAAFSVLAPDERPVLVHEVRPGLDEAALTGVVRTVQRHISRAMGVSLGNILLVRRGQIRRTTSGKIQRGVMRQRLLAGELRIVHAKLEPGVRALLDEAARGTAPELAGEAR</sequence>
<protein>
    <submittedName>
        <fullName evidence="7">Fatty acyl-AMP ligase</fullName>
    </submittedName>
</protein>
<dbReference type="CDD" id="cd05931">
    <property type="entry name" value="FAAL"/>
    <property type="match status" value="1"/>
</dbReference>
<dbReference type="InterPro" id="IPR042099">
    <property type="entry name" value="ANL_N_sf"/>
</dbReference>
<comment type="caution">
    <text evidence="7">The sequence shown here is derived from an EMBL/GenBank/DDBJ whole genome shotgun (WGS) entry which is preliminary data.</text>
</comment>
<dbReference type="Gene3D" id="3.30.300.30">
    <property type="match status" value="1"/>
</dbReference>
<keyword evidence="3" id="KW-0276">Fatty acid metabolism</keyword>
<accession>A0A3A9YYR6</accession>
<organism evidence="7 8">
    <name type="scientific">Streptomyces hoynatensis</name>
    <dbReference type="NCBI Taxonomy" id="1141874"/>
    <lineage>
        <taxon>Bacteria</taxon>
        <taxon>Bacillati</taxon>
        <taxon>Actinomycetota</taxon>
        <taxon>Actinomycetes</taxon>
        <taxon>Kitasatosporales</taxon>
        <taxon>Streptomycetaceae</taxon>
        <taxon>Streptomyces</taxon>
    </lineage>
</organism>
<dbReference type="GO" id="GO:0016874">
    <property type="term" value="F:ligase activity"/>
    <property type="evidence" value="ECO:0007669"/>
    <property type="project" value="UniProtKB-KW"/>
</dbReference>
<feature type="region of interest" description="Disordered" evidence="5">
    <location>
        <begin position="126"/>
        <end position="153"/>
    </location>
</feature>
<feature type="domain" description="AMP-dependent synthetase/ligase" evidence="6">
    <location>
        <begin position="22"/>
        <end position="411"/>
    </location>
</feature>
<dbReference type="InterPro" id="IPR045851">
    <property type="entry name" value="AMP-bd_C_sf"/>
</dbReference>
<dbReference type="PANTHER" id="PTHR22754">
    <property type="entry name" value="DISCO-INTERACTING PROTEIN 2 DIP2 -RELATED"/>
    <property type="match status" value="1"/>
</dbReference>
<dbReference type="Proteomes" id="UP000272474">
    <property type="component" value="Unassembled WGS sequence"/>
</dbReference>
<dbReference type="InterPro" id="IPR020845">
    <property type="entry name" value="AMP-binding_CS"/>
</dbReference>
<dbReference type="GO" id="GO:0071766">
    <property type="term" value="P:Actinobacterium-type cell wall biogenesis"/>
    <property type="evidence" value="ECO:0007669"/>
    <property type="project" value="UniProtKB-ARBA"/>
</dbReference>
<evidence type="ECO:0000256" key="1">
    <source>
        <dbReference type="ARBA" id="ARBA00006432"/>
    </source>
</evidence>
<dbReference type="GO" id="GO:0005886">
    <property type="term" value="C:plasma membrane"/>
    <property type="evidence" value="ECO:0007669"/>
    <property type="project" value="TreeGrafter"/>
</dbReference>
<evidence type="ECO:0000256" key="5">
    <source>
        <dbReference type="SAM" id="MobiDB-lite"/>
    </source>
</evidence>
<comment type="similarity">
    <text evidence="1">Belongs to the ATP-dependent AMP-binding enzyme family.</text>
</comment>
<keyword evidence="2 7" id="KW-0436">Ligase</keyword>
<dbReference type="AlphaFoldDB" id="A0A3A9YYR6"/>
<evidence type="ECO:0000313" key="7">
    <source>
        <dbReference type="EMBL" id="RKN41221.1"/>
    </source>
</evidence>
<dbReference type="GO" id="GO:0006633">
    <property type="term" value="P:fatty acid biosynthetic process"/>
    <property type="evidence" value="ECO:0007669"/>
    <property type="project" value="TreeGrafter"/>
</dbReference>
<proteinExistence type="inferred from homology"/>
<evidence type="ECO:0000259" key="6">
    <source>
        <dbReference type="Pfam" id="PF00501"/>
    </source>
</evidence>
<dbReference type="FunFam" id="3.40.50.12780:FF:000013">
    <property type="entry name" value="Long-chain-fatty-acid--AMP ligase FadD32"/>
    <property type="match status" value="1"/>
</dbReference>
<dbReference type="PROSITE" id="PS00455">
    <property type="entry name" value="AMP_BINDING"/>
    <property type="match status" value="1"/>
</dbReference>
<dbReference type="InterPro" id="IPR000873">
    <property type="entry name" value="AMP-dep_synth/lig_dom"/>
</dbReference>
<reference evidence="7 8" key="1">
    <citation type="journal article" date="2014" name="Int. J. Syst. Evol. Microbiol.">
        <title>Streptomyces hoynatensis sp. nov., isolated from deep marine sediment.</title>
        <authorList>
            <person name="Veyisoglu A."/>
            <person name="Sahin N."/>
        </authorList>
    </citation>
    <scope>NUCLEOTIDE SEQUENCE [LARGE SCALE GENOMIC DNA]</scope>
    <source>
        <strain evidence="7 8">KCTC 29097</strain>
    </source>
</reference>
<name>A0A3A9YYR6_9ACTN</name>
<dbReference type="SUPFAM" id="SSF56801">
    <property type="entry name" value="Acetyl-CoA synthetase-like"/>
    <property type="match status" value="1"/>
</dbReference>
<evidence type="ECO:0000256" key="3">
    <source>
        <dbReference type="ARBA" id="ARBA00022832"/>
    </source>
</evidence>
<evidence type="ECO:0000313" key="8">
    <source>
        <dbReference type="Proteomes" id="UP000272474"/>
    </source>
</evidence>
<dbReference type="EMBL" id="RBAL01000008">
    <property type="protein sequence ID" value="RKN41221.1"/>
    <property type="molecule type" value="Genomic_DNA"/>
</dbReference>
<keyword evidence="8" id="KW-1185">Reference proteome</keyword>
<dbReference type="Gene3D" id="3.40.50.12780">
    <property type="entry name" value="N-terminal domain of ligase-like"/>
    <property type="match status" value="1"/>
</dbReference>
<dbReference type="Pfam" id="PF00501">
    <property type="entry name" value="AMP-binding"/>
    <property type="match status" value="1"/>
</dbReference>
<keyword evidence="4" id="KW-0443">Lipid metabolism</keyword>